<dbReference type="RefSeq" id="WP_114930166.1">
    <property type="nucleotide sequence ID" value="NZ_CP030930.1"/>
</dbReference>
<proteinExistence type="predicted"/>
<dbReference type="Proteomes" id="UP000253779">
    <property type="component" value="Chromosome"/>
</dbReference>
<evidence type="ECO:0000313" key="1">
    <source>
        <dbReference type="EMBL" id="AXI70935.1"/>
    </source>
</evidence>
<dbReference type="EMBL" id="CP030930">
    <property type="protein sequence ID" value="AXI70935.1"/>
    <property type="molecule type" value="Genomic_DNA"/>
</dbReference>
<dbReference type="AlphaFoldDB" id="A0AAD0Q2A9"/>
<evidence type="ECO:0000313" key="2">
    <source>
        <dbReference type="Proteomes" id="UP000253779"/>
    </source>
</evidence>
<gene>
    <name evidence="1" type="ORF">DTW94_06210</name>
</gene>
<reference evidence="1 2" key="1">
    <citation type="submission" date="2018-07" db="EMBL/GenBank/DDBJ databases">
        <title>Complete genome sequence of soil actinomycete Streptomyces cavourensis tj430.</title>
        <authorList>
            <person name="Wang P."/>
            <person name="Huang Y."/>
        </authorList>
    </citation>
    <scope>NUCLEOTIDE SEQUENCE [LARGE SCALE GENOMIC DNA]</scope>
    <source>
        <strain evidence="1 2">TJ430</strain>
    </source>
</reference>
<sequence>MWTGGWSLGLETAARAGAGVVKAAASGQAPDAYFDITPQWVCVRPIGPADDIHADGGEFRPARPYLRIGDASGTVVLWDSAEKGALELPMDKLRIVPVEKPPKSCAPS</sequence>
<accession>A0AAD0Q2A9</accession>
<protein>
    <submittedName>
        <fullName evidence="1">Uncharacterized protein</fullName>
    </submittedName>
</protein>
<organism evidence="1 2">
    <name type="scientific">Streptomyces cavourensis</name>
    <dbReference type="NCBI Taxonomy" id="67258"/>
    <lineage>
        <taxon>Bacteria</taxon>
        <taxon>Bacillati</taxon>
        <taxon>Actinomycetota</taxon>
        <taxon>Actinomycetes</taxon>
        <taxon>Kitasatosporales</taxon>
        <taxon>Streptomycetaceae</taxon>
        <taxon>Streptomyces</taxon>
    </lineage>
</organism>
<name>A0AAD0Q2A9_9ACTN</name>